<evidence type="ECO:0000256" key="2">
    <source>
        <dbReference type="SAM" id="MobiDB-lite"/>
    </source>
</evidence>
<dbReference type="CDD" id="cd06526">
    <property type="entry name" value="metazoan_ACD"/>
    <property type="match status" value="1"/>
</dbReference>
<dbReference type="GO" id="GO:0009408">
    <property type="term" value="P:response to heat"/>
    <property type="evidence" value="ECO:0007669"/>
    <property type="project" value="TreeGrafter"/>
</dbReference>
<feature type="domain" description="SHSP" evidence="3">
    <location>
        <begin position="68"/>
        <end position="156"/>
    </location>
</feature>
<dbReference type="AlphaFoldDB" id="A0A8X6FIF9"/>
<dbReference type="PRINTS" id="PR00299">
    <property type="entry name" value="ACRYSTALLIN"/>
</dbReference>
<gene>
    <name evidence="4" type="primary">AVEN_118275_1</name>
    <name evidence="4" type="ORF">TNCT_472021</name>
</gene>
<accession>A0A8X6FIF9</accession>
<evidence type="ECO:0000259" key="3">
    <source>
        <dbReference type="Pfam" id="PF00011"/>
    </source>
</evidence>
<sequence>MPRLSDPGGKTATSSTSEKADGKTGTKVIQGSTGKAPPSERSGEDSQKDPSQQLVVHDEEWPVFEQPNGKFELIFYMKHFRASDIIVKVLDRHVIIDASHKMHVDEHGLVKRSMFRKHALPESVTADDLTCCFTGNGYLIVQNLVENMDSRDSNREVSEG</sequence>
<name>A0A8X6FIF9_TRICU</name>
<dbReference type="GO" id="GO:0005737">
    <property type="term" value="C:cytoplasm"/>
    <property type="evidence" value="ECO:0007669"/>
    <property type="project" value="TreeGrafter"/>
</dbReference>
<dbReference type="SUPFAM" id="SSF49764">
    <property type="entry name" value="HSP20-like chaperones"/>
    <property type="match status" value="1"/>
</dbReference>
<proteinExistence type="predicted"/>
<dbReference type="InterPro" id="IPR008978">
    <property type="entry name" value="HSP20-like_chaperone"/>
</dbReference>
<dbReference type="OrthoDB" id="1431247at2759"/>
<dbReference type="Gene3D" id="2.60.40.790">
    <property type="match status" value="1"/>
</dbReference>
<dbReference type="Pfam" id="PF00011">
    <property type="entry name" value="HSP20"/>
    <property type="match status" value="1"/>
</dbReference>
<dbReference type="EMBL" id="BMAO01022303">
    <property type="protein sequence ID" value="GFQ81023.1"/>
    <property type="molecule type" value="Genomic_DNA"/>
</dbReference>
<evidence type="ECO:0000313" key="5">
    <source>
        <dbReference type="Proteomes" id="UP000887116"/>
    </source>
</evidence>
<dbReference type="InterPro" id="IPR001436">
    <property type="entry name" value="Alpha-crystallin/sHSP_animal"/>
</dbReference>
<feature type="region of interest" description="Disordered" evidence="2">
    <location>
        <begin position="1"/>
        <end position="53"/>
    </location>
</feature>
<comment type="caution">
    <text evidence="4">The sequence shown here is derived from an EMBL/GenBank/DDBJ whole genome shotgun (WGS) entry which is preliminary data.</text>
</comment>
<dbReference type="PANTHER" id="PTHR45640:SF13">
    <property type="entry name" value="HEAT SHOCK PROTEIN 22-RELATED"/>
    <property type="match status" value="1"/>
</dbReference>
<dbReference type="GO" id="GO:0005634">
    <property type="term" value="C:nucleus"/>
    <property type="evidence" value="ECO:0007669"/>
    <property type="project" value="TreeGrafter"/>
</dbReference>
<reference evidence="4" key="1">
    <citation type="submission" date="2020-07" db="EMBL/GenBank/DDBJ databases">
        <title>Multicomponent nature underlies the extraordinary mechanical properties of spider dragline silk.</title>
        <authorList>
            <person name="Kono N."/>
            <person name="Nakamura H."/>
            <person name="Mori M."/>
            <person name="Yoshida Y."/>
            <person name="Ohtoshi R."/>
            <person name="Malay A.D."/>
            <person name="Moran D.A.P."/>
            <person name="Tomita M."/>
            <person name="Numata K."/>
            <person name="Arakawa K."/>
        </authorList>
    </citation>
    <scope>NUCLEOTIDE SEQUENCE</scope>
</reference>
<protein>
    <submittedName>
        <fullName evidence="4">SHSP domain-containing protein</fullName>
    </submittedName>
</protein>
<dbReference type="GO" id="GO:0051082">
    <property type="term" value="F:unfolded protein binding"/>
    <property type="evidence" value="ECO:0007669"/>
    <property type="project" value="TreeGrafter"/>
</dbReference>
<dbReference type="GO" id="GO:0042026">
    <property type="term" value="P:protein refolding"/>
    <property type="evidence" value="ECO:0007669"/>
    <property type="project" value="TreeGrafter"/>
</dbReference>
<evidence type="ECO:0000256" key="1">
    <source>
        <dbReference type="ARBA" id="ARBA00023016"/>
    </source>
</evidence>
<dbReference type="Proteomes" id="UP000887116">
    <property type="component" value="Unassembled WGS sequence"/>
</dbReference>
<evidence type="ECO:0000313" key="4">
    <source>
        <dbReference type="EMBL" id="GFQ81023.1"/>
    </source>
</evidence>
<dbReference type="InterPro" id="IPR002068">
    <property type="entry name" value="A-crystallin/Hsp20_dom"/>
</dbReference>
<organism evidence="4 5">
    <name type="scientific">Trichonephila clavata</name>
    <name type="common">Joro spider</name>
    <name type="synonym">Nephila clavata</name>
    <dbReference type="NCBI Taxonomy" id="2740835"/>
    <lineage>
        <taxon>Eukaryota</taxon>
        <taxon>Metazoa</taxon>
        <taxon>Ecdysozoa</taxon>
        <taxon>Arthropoda</taxon>
        <taxon>Chelicerata</taxon>
        <taxon>Arachnida</taxon>
        <taxon>Araneae</taxon>
        <taxon>Araneomorphae</taxon>
        <taxon>Entelegynae</taxon>
        <taxon>Araneoidea</taxon>
        <taxon>Nephilidae</taxon>
        <taxon>Trichonephila</taxon>
    </lineage>
</organism>
<dbReference type="PANTHER" id="PTHR45640">
    <property type="entry name" value="HEAT SHOCK PROTEIN HSP-12.2-RELATED"/>
    <property type="match status" value="1"/>
</dbReference>
<keyword evidence="1" id="KW-0346">Stress response</keyword>
<keyword evidence="5" id="KW-1185">Reference proteome</keyword>